<keyword evidence="4 7" id="KW-0812">Transmembrane</keyword>
<sequence>MDQLWNYLPLLSAFLYSAGLIALLIKPARVLGWIDRPSDRKHHRDPVPMVGGVAMCMAFCASILLLAERPHAFGVLLICMTMLTLVGLYDDLFSLRPTPRFLCQIGAILLMTLAGNVALTSLGDLFGWGNILLDNFTIPITIFAVVGVINAFNMIDGLDGLAGGLALLATLCLIILNLLAPVTESGILGALSVLVLVIAGFLCFNLRHPWRTRASVFMGDAGSTMLGFVLGWFLVQLSQGREAVMAPVTAIWIVALPLMDTVAVMARRIHAGRSPFAADRQHLHHLLLGLGLTDGRVCAILLAAATLAAAGGVLAWRLKVPEHWQFYTFLAMFALYYRLTTRLWTKQQKTADSIFESGRDNTATDLA</sequence>
<feature type="transmembrane region" description="Helical" evidence="7">
    <location>
        <begin position="297"/>
        <end position="318"/>
    </location>
</feature>
<organism evidence="8 9">
    <name type="scientific">Candidatus Competibacter phosphatis</name>
    <dbReference type="NCBI Taxonomy" id="221280"/>
    <lineage>
        <taxon>Bacteria</taxon>
        <taxon>Pseudomonadati</taxon>
        <taxon>Pseudomonadota</taxon>
        <taxon>Gammaproteobacteria</taxon>
        <taxon>Candidatus Competibacteraceae</taxon>
        <taxon>Candidatus Competibacter</taxon>
    </lineage>
</organism>
<dbReference type="PANTHER" id="PTHR22926:SF3">
    <property type="entry name" value="UNDECAPRENYL-PHOSPHATE ALPHA-N-ACETYLGLUCOSAMINYL 1-PHOSPHATE TRANSFERASE"/>
    <property type="match status" value="1"/>
</dbReference>
<comment type="subcellular location">
    <subcellularLocation>
        <location evidence="1">Cell membrane</location>
        <topology evidence="1">Multi-pass membrane protein</topology>
    </subcellularLocation>
</comment>
<feature type="transmembrane region" description="Helical" evidence="7">
    <location>
        <begin position="161"/>
        <end position="180"/>
    </location>
</feature>
<dbReference type="PROSITE" id="PS01348">
    <property type="entry name" value="MRAY_2"/>
    <property type="match status" value="1"/>
</dbReference>
<feature type="transmembrane region" description="Helical" evidence="7">
    <location>
        <begin position="6"/>
        <end position="25"/>
    </location>
</feature>
<dbReference type="CDD" id="cd06853">
    <property type="entry name" value="GT_WecA_like"/>
    <property type="match status" value="1"/>
</dbReference>
<feature type="transmembrane region" description="Helical" evidence="7">
    <location>
        <begin position="72"/>
        <end position="89"/>
    </location>
</feature>
<keyword evidence="2" id="KW-1003">Cell membrane</keyword>
<evidence type="ECO:0000256" key="3">
    <source>
        <dbReference type="ARBA" id="ARBA00022679"/>
    </source>
</evidence>
<evidence type="ECO:0000256" key="7">
    <source>
        <dbReference type="SAM" id="Phobius"/>
    </source>
</evidence>
<keyword evidence="5 7" id="KW-1133">Transmembrane helix</keyword>
<evidence type="ECO:0000313" key="9">
    <source>
        <dbReference type="Proteomes" id="UP000760480"/>
    </source>
</evidence>
<feature type="transmembrane region" description="Helical" evidence="7">
    <location>
        <begin position="186"/>
        <end position="204"/>
    </location>
</feature>
<evidence type="ECO:0000256" key="1">
    <source>
        <dbReference type="ARBA" id="ARBA00004651"/>
    </source>
</evidence>
<dbReference type="InterPro" id="IPR000715">
    <property type="entry name" value="Glycosyl_transferase_4"/>
</dbReference>
<name>A0ABX1TQ60_9GAMM</name>
<dbReference type="Proteomes" id="UP000760480">
    <property type="component" value="Unassembled WGS sequence"/>
</dbReference>
<accession>A0ABX1TQ60</accession>
<keyword evidence="9" id="KW-1185">Reference proteome</keyword>
<evidence type="ECO:0000313" key="8">
    <source>
        <dbReference type="EMBL" id="NMQ20159.1"/>
    </source>
</evidence>
<feature type="transmembrane region" description="Helical" evidence="7">
    <location>
        <begin position="243"/>
        <end position="266"/>
    </location>
</feature>
<comment type="caution">
    <text evidence="8">The sequence shown here is derived from an EMBL/GenBank/DDBJ whole genome shotgun (WGS) entry which is preliminary data.</text>
</comment>
<feature type="transmembrane region" description="Helical" evidence="7">
    <location>
        <begin position="324"/>
        <end position="339"/>
    </location>
</feature>
<dbReference type="EMBL" id="SPMZ01000040">
    <property type="protein sequence ID" value="NMQ20159.1"/>
    <property type="molecule type" value="Genomic_DNA"/>
</dbReference>
<dbReference type="GO" id="GO:0016740">
    <property type="term" value="F:transferase activity"/>
    <property type="evidence" value="ECO:0007669"/>
    <property type="project" value="UniProtKB-KW"/>
</dbReference>
<evidence type="ECO:0000256" key="5">
    <source>
        <dbReference type="ARBA" id="ARBA00022989"/>
    </source>
</evidence>
<evidence type="ECO:0000256" key="6">
    <source>
        <dbReference type="ARBA" id="ARBA00023136"/>
    </source>
</evidence>
<feature type="transmembrane region" description="Helical" evidence="7">
    <location>
        <begin position="125"/>
        <end position="149"/>
    </location>
</feature>
<protein>
    <submittedName>
        <fullName evidence="8">Undecaprenyl/decaprenyl-phosphate alpha-N-acetylglucosaminyl 1-phosphate transferase</fullName>
    </submittedName>
</protein>
<gene>
    <name evidence="8" type="ORF">E4P82_13700</name>
</gene>
<keyword evidence="6 7" id="KW-0472">Membrane</keyword>
<feature type="transmembrane region" description="Helical" evidence="7">
    <location>
        <begin position="216"/>
        <end position="237"/>
    </location>
</feature>
<proteinExistence type="predicted"/>
<evidence type="ECO:0000256" key="4">
    <source>
        <dbReference type="ARBA" id="ARBA00022692"/>
    </source>
</evidence>
<dbReference type="Pfam" id="PF00953">
    <property type="entry name" value="Glycos_transf_4"/>
    <property type="match status" value="1"/>
</dbReference>
<feature type="transmembrane region" description="Helical" evidence="7">
    <location>
        <begin position="46"/>
        <end position="66"/>
    </location>
</feature>
<evidence type="ECO:0000256" key="2">
    <source>
        <dbReference type="ARBA" id="ARBA00022475"/>
    </source>
</evidence>
<keyword evidence="3 8" id="KW-0808">Transferase</keyword>
<feature type="transmembrane region" description="Helical" evidence="7">
    <location>
        <begin position="101"/>
        <end position="119"/>
    </location>
</feature>
<reference evidence="8 9" key="1">
    <citation type="submission" date="2019-03" db="EMBL/GenBank/DDBJ databases">
        <title>Metabolic reconstructions from genomes of highly enriched 'Candidatus Accumulibacter' and 'Candidatus Competibacter' bioreactor populations.</title>
        <authorList>
            <person name="Annavajhala M.K."/>
            <person name="Welles L."/>
            <person name="Abbas B."/>
            <person name="Sorokin D."/>
            <person name="Park H."/>
            <person name="Van Loosdrecht M."/>
            <person name="Chandran K."/>
        </authorList>
    </citation>
    <scope>NUCLEOTIDE SEQUENCE [LARGE SCALE GENOMIC DNA]</scope>
    <source>
        <strain evidence="8 9">SBR_G</strain>
    </source>
</reference>
<dbReference type="PANTHER" id="PTHR22926">
    <property type="entry name" value="PHOSPHO-N-ACETYLMURAMOYL-PENTAPEPTIDE-TRANSFERASE"/>
    <property type="match status" value="1"/>
</dbReference>
<dbReference type="InterPro" id="IPR018480">
    <property type="entry name" value="PNAcMuramoyl-5peptid_Trfase_CS"/>
</dbReference>